<protein>
    <recommendedName>
        <fullName evidence="4">PDZ domain-containing protein</fullName>
    </recommendedName>
</protein>
<evidence type="ECO:0000313" key="6">
    <source>
        <dbReference type="Proteomes" id="UP001457282"/>
    </source>
</evidence>
<feature type="domain" description="PDZ" evidence="4">
    <location>
        <begin position="311"/>
        <end position="386"/>
    </location>
</feature>
<accession>A0AAW1W7N9</accession>
<proteinExistence type="inferred from homology"/>
<dbReference type="Pfam" id="PF13365">
    <property type="entry name" value="Trypsin_2"/>
    <property type="match status" value="1"/>
</dbReference>
<dbReference type="SUPFAM" id="SSF50156">
    <property type="entry name" value="PDZ domain-like"/>
    <property type="match status" value="1"/>
</dbReference>
<gene>
    <name evidence="5" type="ORF">M0R45_028445</name>
</gene>
<comment type="similarity">
    <text evidence="1">Belongs to the peptidase S1C family.</text>
</comment>
<sequence>MSHFLRKLFITNRSRHRILAIAAVGSALLYAKGNENFNSSFSVSIPAPWRESLLLPRQNWPSGVVPLFSVAHGSGPSPDIGKDVSGFSTAGESPKPCCGCLGKDTIAKAAAKVGPAVVNISIQQGIYEVGVGKGIGSGTIIHEDGTILTCAHAVVDFHGLRASSKRKVSVTLQDGRTFEGTVVNADLQSDVAIVKINSKTPLPTAKLGTSSKLQPGDWVIAVGCPLSLQNTVTSGIVSCVDRKSSDLGLGGLRREYLQTDCAINPGNSGGPLVNMDGEVIGVNIMKVLAADGLSFAVPIDSVAKIMDHFKKNGRVVRPWLGLKMIDLNDMIISQLKERDGAFPNVKKGILVPMVTPGSPAERAGFRPGDVVVDFDGKPVGSIKEITEIMGDRVGVPLKVVVKRAKGELVTLTVIAEESHTDM</sequence>
<dbReference type="GO" id="GO:0004252">
    <property type="term" value="F:serine-type endopeptidase activity"/>
    <property type="evidence" value="ECO:0007669"/>
    <property type="project" value="InterPro"/>
</dbReference>
<dbReference type="InterPro" id="IPR041489">
    <property type="entry name" value="PDZ_6"/>
</dbReference>
<name>A0AAW1W7N9_RUBAR</name>
<evidence type="ECO:0000256" key="2">
    <source>
        <dbReference type="ARBA" id="ARBA00022670"/>
    </source>
</evidence>
<keyword evidence="2" id="KW-0645">Protease</keyword>
<dbReference type="InterPro" id="IPR001478">
    <property type="entry name" value="PDZ"/>
</dbReference>
<keyword evidence="6" id="KW-1185">Reference proteome</keyword>
<dbReference type="InterPro" id="IPR001940">
    <property type="entry name" value="Peptidase_S1C"/>
</dbReference>
<dbReference type="PRINTS" id="PR00834">
    <property type="entry name" value="PROTEASES2C"/>
</dbReference>
<dbReference type="SMART" id="SM00228">
    <property type="entry name" value="PDZ"/>
    <property type="match status" value="1"/>
</dbReference>
<dbReference type="InterPro" id="IPR036034">
    <property type="entry name" value="PDZ_sf"/>
</dbReference>
<dbReference type="PANTHER" id="PTHR22939:SF125">
    <property type="entry name" value="PROTEASE DO-LIKE 14-RELATED"/>
    <property type="match status" value="1"/>
</dbReference>
<dbReference type="InterPro" id="IPR009003">
    <property type="entry name" value="Peptidase_S1_PA"/>
</dbReference>
<dbReference type="GO" id="GO:0006508">
    <property type="term" value="P:proteolysis"/>
    <property type="evidence" value="ECO:0007669"/>
    <property type="project" value="UniProtKB-KW"/>
</dbReference>
<evidence type="ECO:0000256" key="3">
    <source>
        <dbReference type="ARBA" id="ARBA00022801"/>
    </source>
</evidence>
<dbReference type="AlphaFoldDB" id="A0AAW1W7N9"/>
<dbReference type="Pfam" id="PF17820">
    <property type="entry name" value="PDZ_6"/>
    <property type="match status" value="1"/>
</dbReference>
<dbReference type="SUPFAM" id="SSF50494">
    <property type="entry name" value="Trypsin-like serine proteases"/>
    <property type="match status" value="1"/>
</dbReference>
<dbReference type="Proteomes" id="UP001457282">
    <property type="component" value="Unassembled WGS sequence"/>
</dbReference>
<dbReference type="Gene3D" id="2.40.10.120">
    <property type="match status" value="1"/>
</dbReference>
<reference evidence="5 6" key="1">
    <citation type="journal article" date="2023" name="G3 (Bethesda)">
        <title>A chromosome-length genome assembly and annotation of blackberry (Rubus argutus, cv. 'Hillquist').</title>
        <authorList>
            <person name="Bruna T."/>
            <person name="Aryal R."/>
            <person name="Dudchenko O."/>
            <person name="Sargent D.J."/>
            <person name="Mead D."/>
            <person name="Buti M."/>
            <person name="Cavallini A."/>
            <person name="Hytonen T."/>
            <person name="Andres J."/>
            <person name="Pham M."/>
            <person name="Weisz D."/>
            <person name="Mascagni F."/>
            <person name="Usai G."/>
            <person name="Natali L."/>
            <person name="Bassil N."/>
            <person name="Fernandez G.E."/>
            <person name="Lomsadze A."/>
            <person name="Armour M."/>
            <person name="Olukolu B."/>
            <person name="Poorten T."/>
            <person name="Britton C."/>
            <person name="Davik J."/>
            <person name="Ashrafi H."/>
            <person name="Aiden E.L."/>
            <person name="Borodovsky M."/>
            <person name="Worthington M."/>
        </authorList>
    </citation>
    <scope>NUCLEOTIDE SEQUENCE [LARGE SCALE GENOMIC DNA]</scope>
    <source>
        <strain evidence="5">PI 553951</strain>
    </source>
</reference>
<dbReference type="CDD" id="cd23085">
    <property type="entry name" value="cpPDZ_AtDEGP14-like"/>
    <property type="match status" value="1"/>
</dbReference>
<keyword evidence="3" id="KW-0378">Hydrolase</keyword>
<dbReference type="Gene3D" id="2.30.42.10">
    <property type="match status" value="1"/>
</dbReference>
<evidence type="ECO:0000259" key="4">
    <source>
        <dbReference type="PROSITE" id="PS50106"/>
    </source>
</evidence>
<dbReference type="PANTHER" id="PTHR22939">
    <property type="entry name" value="SERINE PROTEASE FAMILY S1C HTRA-RELATED"/>
    <property type="match status" value="1"/>
</dbReference>
<dbReference type="PROSITE" id="PS50106">
    <property type="entry name" value="PDZ"/>
    <property type="match status" value="1"/>
</dbReference>
<evidence type="ECO:0000313" key="5">
    <source>
        <dbReference type="EMBL" id="KAK9919871.1"/>
    </source>
</evidence>
<organism evidence="5 6">
    <name type="scientific">Rubus argutus</name>
    <name type="common">Southern blackberry</name>
    <dbReference type="NCBI Taxonomy" id="59490"/>
    <lineage>
        <taxon>Eukaryota</taxon>
        <taxon>Viridiplantae</taxon>
        <taxon>Streptophyta</taxon>
        <taxon>Embryophyta</taxon>
        <taxon>Tracheophyta</taxon>
        <taxon>Spermatophyta</taxon>
        <taxon>Magnoliopsida</taxon>
        <taxon>eudicotyledons</taxon>
        <taxon>Gunneridae</taxon>
        <taxon>Pentapetalae</taxon>
        <taxon>rosids</taxon>
        <taxon>fabids</taxon>
        <taxon>Rosales</taxon>
        <taxon>Rosaceae</taxon>
        <taxon>Rosoideae</taxon>
        <taxon>Rosoideae incertae sedis</taxon>
        <taxon>Rubus</taxon>
    </lineage>
</organism>
<evidence type="ECO:0000256" key="1">
    <source>
        <dbReference type="ARBA" id="ARBA00010541"/>
    </source>
</evidence>
<dbReference type="EMBL" id="JBEDUW010000006">
    <property type="protein sequence ID" value="KAK9919871.1"/>
    <property type="molecule type" value="Genomic_DNA"/>
</dbReference>
<comment type="caution">
    <text evidence="5">The sequence shown here is derived from an EMBL/GenBank/DDBJ whole genome shotgun (WGS) entry which is preliminary data.</text>
</comment>